<reference evidence="4" key="1">
    <citation type="journal article" date="2017" name="Nat. Commun.">
        <title>The asparagus genome sheds light on the origin and evolution of a young Y chromosome.</title>
        <authorList>
            <person name="Harkess A."/>
            <person name="Zhou J."/>
            <person name="Xu C."/>
            <person name="Bowers J.E."/>
            <person name="Van der Hulst R."/>
            <person name="Ayyampalayam S."/>
            <person name="Mercati F."/>
            <person name="Riccardi P."/>
            <person name="McKain M.R."/>
            <person name="Kakrana A."/>
            <person name="Tang H."/>
            <person name="Ray J."/>
            <person name="Groenendijk J."/>
            <person name="Arikit S."/>
            <person name="Mathioni S.M."/>
            <person name="Nakano M."/>
            <person name="Shan H."/>
            <person name="Telgmann-Rauber A."/>
            <person name="Kanno A."/>
            <person name="Yue Z."/>
            <person name="Chen H."/>
            <person name="Li W."/>
            <person name="Chen Y."/>
            <person name="Xu X."/>
            <person name="Zhang Y."/>
            <person name="Luo S."/>
            <person name="Chen H."/>
            <person name="Gao J."/>
            <person name="Mao Z."/>
            <person name="Pires J.C."/>
            <person name="Luo M."/>
            <person name="Kudrna D."/>
            <person name="Wing R.A."/>
            <person name="Meyers B.C."/>
            <person name="Yi K."/>
            <person name="Kong H."/>
            <person name="Lavrijsen P."/>
            <person name="Sunseri F."/>
            <person name="Falavigna A."/>
            <person name="Ye Y."/>
            <person name="Leebens-Mack J.H."/>
            <person name="Chen G."/>
        </authorList>
    </citation>
    <scope>NUCLEOTIDE SEQUENCE [LARGE SCALE GENOMIC DNA]</scope>
    <source>
        <strain evidence="4">cv. DH0086</strain>
    </source>
</reference>
<dbReference type="Proteomes" id="UP000243459">
    <property type="component" value="Unassembled WGS sequence"/>
</dbReference>
<keyword evidence="2" id="KW-0067">ATP-binding</keyword>
<keyword evidence="4" id="KW-1185">Reference proteome</keyword>
<accession>A0A1R3L7E4</accession>
<keyword evidence="1" id="KW-0547">Nucleotide-binding</keyword>
<dbReference type="SUPFAM" id="SSF56112">
    <property type="entry name" value="Protein kinase-like (PK-like)"/>
    <property type="match status" value="1"/>
</dbReference>
<dbReference type="AlphaFoldDB" id="A0A1R3L7E4"/>
<dbReference type="Gene3D" id="3.30.200.20">
    <property type="entry name" value="Phosphorylase Kinase, domain 1"/>
    <property type="match status" value="1"/>
</dbReference>
<dbReference type="GO" id="GO:0005524">
    <property type="term" value="F:ATP binding"/>
    <property type="evidence" value="ECO:0007669"/>
    <property type="project" value="UniProtKB-KW"/>
</dbReference>
<sequence>MPLNRLCFILPADSDEIEPPAQTPKKHRDIGIRCRVSAAVHRTLHWFCNRRWHDMCLCFAYNPSIHHQDSSRFEDIHGIDDDRNSKKVTGSTNPRTFSYAELYIGTNGFSDDEVLGSGGFGRVYRAVLQAMARRAASSDSGRKARRPSLREDVLQLSLTGGCSDAAPATARSVVIG</sequence>
<proteinExistence type="predicted"/>
<dbReference type="PANTHER" id="PTHR27007">
    <property type="match status" value="1"/>
</dbReference>
<dbReference type="InterPro" id="IPR011009">
    <property type="entry name" value="Kinase-like_dom_sf"/>
</dbReference>
<protein>
    <recommendedName>
        <fullName evidence="5">Protein kinase domain-containing protein</fullName>
    </recommendedName>
</protein>
<dbReference type="InterPro" id="IPR050528">
    <property type="entry name" value="L-type_Lectin-RKs"/>
</dbReference>
<organism evidence="3 4">
    <name type="scientific">Asparagus officinalis</name>
    <name type="common">Garden asparagus</name>
    <dbReference type="NCBI Taxonomy" id="4686"/>
    <lineage>
        <taxon>Eukaryota</taxon>
        <taxon>Viridiplantae</taxon>
        <taxon>Streptophyta</taxon>
        <taxon>Embryophyta</taxon>
        <taxon>Tracheophyta</taxon>
        <taxon>Spermatophyta</taxon>
        <taxon>Magnoliopsida</taxon>
        <taxon>Liliopsida</taxon>
        <taxon>Asparagales</taxon>
        <taxon>Asparagaceae</taxon>
        <taxon>Asparagoideae</taxon>
        <taxon>Asparagus</taxon>
    </lineage>
</organism>
<evidence type="ECO:0000256" key="2">
    <source>
        <dbReference type="ARBA" id="ARBA00022840"/>
    </source>
</evidence>
<evidence type="ECO:0008006" key="5">
    <source>
        <dbReference type="Google" id="ProtNLM"/>
    </source>
</evidence>
<evidence type="ECO:0000256" key="1">
    <source>
        <dbReference type="ARBA" id="ARBA00022741"/>
    </source>
</evidence>
<dbReference type="Gramene" id="ONK55537">
    <property type="protein sequence ID" value="ONK55537"/>
    <property type="gene ID" value="A4U43_UnF1940"/>
</dbReference>
<name>A0A1R3L7E4_ASPOF</name>
<dbReference type="EMBL" id="KV863398">
    <property type="protein sequence ID" value="ONK55537.1"/>
    <property type="molecule type" value="Genomic_DNA"/>
</dbReference>
<gene>
    <name evidence="3" type="ORF">A4U43_UnF1940</name>
</gene>
<evidence type="ECO:0000313" key="3">
    <source>
        <dbReference type="EMBL" id="ONK55537.1"/>
    </source>
</evidence>
<evidence type="ECO:0000313" key="4">
    <source>
        <dbReference type="Proteomes" id="UP000243459"/>
    </source>
</evidence>